<keyword evidence="3" id="KW-1185">Reference proteome</keyword>
<gene>
    <name evidence="2" type="ORF">G6O67_006255</name>
</gene>
<dbReference type="OrthoDB" id="5404599at2759"/>
<dbReference type="AlphaFoldDB" id="A0A8H4PMT7"/>
<dbReference type="Proteomes" id="UP000557566">
    <property type="component" value="Unassembled WGS sequence"/>
</dbReference>
<evidence type="ECO:0000259" key="1">
    <source>
        <dbReference type="Pfam" id="PF01636"/>
    </source>
</evidence>
<dbReference type="EMBL" id="JAAVMX010000007">
    <property type="protein sequence ID" value="KAF4506139.1"/>
    <property type="molecule type" value="Genomic_DNA"/>
</dbReference>
<accession>A0A8H4PMT7</accession>
<dbReference type="SUPFAM" id="SSF56112">
    <property type="entry name" value="Protein kinase-like (PK-like)"/>
    <property type="match status" value="1"/>
</dbReference>
<dbReference type="Pfam" id="PF01636">
    <property type="entry name" value="APH"/>
    <property type="match status" value="1"/>
</dbReference>
<feature type="domain" description="Aminoglycoside phosphotransferase" evidence="1">
    <location>
        <begin position="81"/>
        <end position="119"/>
    </location>
</feature>
<proteinExistence type="predicted"/>
<comment type="caution">
    <text evidence="2">The sequence shown here is derived from an EMBL/GenBank/DDBJ whole genome shotgun (WGS) entry which is preliminary data.</text>
</comment>
<protein>
    <recommendedName>
        <fullName evidence="1">Aminoglycoside phosphotransferase domain-containing protein</fullName>
    </recommendedName>
</protein>
<organism evidence="2 3">
    <name type="scientific">Ophiocordyceps sinensis</name>
    <dbReference type="NCBI Taxonomy" id="72228"/>
    <lineage>
        <taxon>Eukaryota</taxon>
        <taxon>Fungi</taxon>
        <taxon>Dikarya</taxon>
        <taxon>Ascomycota</taxon>
        <taxon>Pezizomycotina</taxon>
        <taxon>Sordariomycetes</taxon>
        <taxon>Hypocreomycetidae</taxon>
        <taxon>Hypocreales</taxon>
        <taxon>Ophiocordycipitaceae</taxon>
        <taxon>Ophiocordyceps</taxon>
    </lineage>
</organism>
<dbReference type="InterPro" id="IPR011009">
    <property type="entry name" value="Kinase-like_dom_sf"/>
</dbReference>
<evidence type="ECO:0000313" key="2">
    <source>
        <dbReference type="EMBL" id="KAF4506139.1"/>
    </source>
</evidence>
<evidence type="ECO:0000313" key="3">
    <source>
        <dbReference type="Proteomes" id="UP000557566"/>
    </source>
</evidence>
<name>A0A8H4PMT7_9HYPO</name>
<dbReference type="InterPro" id="IPR002575">
    <property type="entry name" value="Aminoglycoside_PTrfase"/>
</dbReference>
<reference evidence="2 3" key="1">
    <citation type="journal article" date="2020" name="Genome Biol. Evol.">
        <title>A new high-quality draft genome assembly of the Chinese cordyceps Ophiocordyceps sinensis.</title>
        <authorList>
            <person name="Shu R."/>
            <person name="Zhang J."/>
            <person name="Meng Q."/>
            <person name="Zhang H."/>
            <person name="Zhou G."/>
            <person name="Li M."/>
            <person name="Wu P."/>
            <person name="Zhao Y."/>
            <person name="Chen C."/>
            <person name="Qin Q."/>
        </authorList>
    </citation>
    <scope>NUCLEOTIDE SEQUENCE [LARGE SCALE GENOMIC DNA]</scope>
    <source>
        <strain evidence="2 3">IOZ07</strain>
    </source>
</reference>
<sequence>MAAPRIQRQGVHHHPTCTNSQDLADWSVNGGILQDRYFKLDYGKGPFFSVKAFNDWVFAAGTRQIPGPDGVEYGPYADFLKLPDTSDIHFAHGDLTLGNIIISCVSGNYKITGIIDWELGGTLSAGSILSCFMGWRIRMNGGVKDGQMES</sequence>